<dbReference type="FunFam" id="2.60.40.150:FF:000006">
    <property type="entry name" value="Synaptotagmin-like 5, isoform CRA_a"/>
    <property type="match status" value="1"/>
</dbReference>
<dbReference type="Gene3D" id="6.10.250.3000">
    <property type="match status" value="1"/>
</dbReference>
<gene>
    <name evidence="8" type="primary">Esyt2-001</name>
</gene>
<dbReference type="CDD" id="cd08521">
    <property type="entry name" value="C2A_SLP"/>
    <property type="match status" value="1"/>
</dbReference>
<name>A0A6F9DCR7_9ASCI</name>
<feature type="region of interest" description="Disordered" evidence="5">
    <location>
        <begin position="198"/>
        <end position="224"/>
    </location>
</feature>
<sequence>MDSHALDLTFLTETERKWIANVLNRDEALQKKEDERIARLKNKAARTNNSTIKKKIKLRSGEWFYDLVQPNKKSIKSGRETVRASIRVKSKDGQHRRPPLPPPDVLPQPDIIIEEQDITQPTANTTEAYTTNSYTEPAENDEPEAEEQLPYEPNNDSYNDRTSAYRISGYIDEEEENYSSDQNKDKVDELAGAMDFLQSMEDVREPKPDKKKRSQTNLRKGNAQSLPALTRSALSLGGSTWSVYSAAAHDQTGIEITGTIELGFTYSYKTGILNIHVGGCQNLASVDDKKLSNPYVKTYLLPDKHSKRKTKTKKRTLNPVYNEVLKYTVSETELSTRTLNVAVWHDKIGVNSFLGEVNLDCDHFDLAVPVKMKDYELASKDVDAMIGRSSYTGDVEVALRYVPSTEDSLHGTGDCRLEVVLKNVNNVALKGGPTSQIYVKGYFLPDKSQETKQKTPLANGGSQVGFDHQFVFTGVRKNELYNRSVELTVYQREKFGHKLIGGVRLGTGTGISFEKPVQWMDSRNEEVDLWQRMIQAPESWINGTVYLRKFVPWK</sequence>
<dbReference type="EMBL" id="LR784948">
    <property type="protein sequence ID" value="CAB3243795.1"/>
    <property type="molecule type" value="mRNA"/>
</dbReference>
<keyword evidence="3" id="KW-0472">Membrane</keyword>
<feature type="region of interest" description="Disordered" evidence="5">
    <location>
        <begin position="133"/>
        <end position="161"/>
    </location>
</feature>
<dbReference type="GO" id="GO:0070382">
    <property type="term" value="C:exocytic vesicle"/>
    <property type="evidence" value="ECO:0007669"/>
    <property type="project" value="TreeGrafter"/>
</dbReference>
<evidence type="ECO:0000256" key="2">
    <source>
        <dbReference type="ARBA" id="ARBA00022737"/>
    </source>
</evidence>
<feature type="coiled-coil region" evidence="4">
    <location>
        <begin position="23"/>
        <end position="50"/>
    </location>
</feature>
<dbReference type="GO" id="GO:0006886">
    <property type="term" value="P:intracellular protein transport"/>
    <property type="evidence" value="ECO:0007669"/>
    <property type="project" value="InterPro"/>
</dbReference>
<feature type="compositionally biased region" description="Polar residues" evidence="5">
    <location>
        <begin position="215"/>
        <end position="224"/>
    </location>
</feature>
<proteinExistence type="evidence at transcript level"/>
<evidence type="ECO:0000256" key="3">
    <source>
        <dbReference type="ARBA" id="ARBA00023136"/>
    </source>
</evidence>
<feature type="domain" description="C2" evidence="6">
    <location>
        <begin position="256"/>
        <end position="375"/>
    </location>
</feature>
<evidence type="ECO:0000259" key="7">
    <source>
        <dbReference type="PROSITE" id="PS50916"/>
    </source>
</evidence>
<comment type="subcellular location">
    <subcellularLocation>
        <location evidence="1">Membrane</location>
    </subcellularLocation>
</comment>
<dbReference type="GO" id="GO:0006887">
    <property type="term" value="P:exocytosis"/>
    <property type="evidence" value="ECO:0007669"/>
    <property type="project" value="TreeGrafter"/>
</dbReference>
<dbReference type="Gene3D" id="2.60.40.150">
    <property type="entry name" value="C2 domain"/>
    <property type="match status" value="2"/>
</dbReference>
<evidence type="ECO:0000256" key="4">
    <source>
        <dbReference type="SAM" id="Coils"/>
    </source>
</evidence>
<dbReference type="InterPro" id="IPR010911">
    <property type="entry name" value="Rab_BD"/>
</dbReference>
<dbReference type="AlphaFoldDB" id="A0A6F9DCR7"/>
<feature type="region of interest" description="Disordered" evidence="5">
    <location>
        <begin position="87"/>
        <end position="107"/>
    </location>
</feature>
<feature type="domain" description="RabBD" evidence="7">
    <location>
        <begin position="5"/>
        <end position="67"/>
    </location>
</feature>
<evidence type="ECO:0000256" key="1">
    <source>
        <dbReference type="ARBA" id="ARBA00004370"/>
    </source>
</evidence>
<protein>
    <submittedName>
        <fullName evidence="8">Synaptotagmin-like protein 2</fullName>
    </submittedName>
</protein>
<dbReference type="PANTHER" id="PTHR45716:SF2">
    <property type="entry name" value="BITESIZE, ISOFORM I"/>
    <property type="match status" value="1"/>
</dbReference>
<dbReference type="InterPro" id="IPR035892">
    <property type="entry name" value="C2_domain_sf"/>
</dbReference>
<dbReference type="SMART" id="SM00239">
    <property type="entry name" value="C2"/>
    <property type="match status" value="2"/>
</dbReference>
<dbReference type="InterPro" id="IPR000008">
    <property type="entry name" value="C2_dom"/>
</dbReference>
<dbReference type="PROSITE" id="PS50004">
    <property type="entry name" value="C2"/>
    <property type="match status" value="2"/>
</dbReference>
<evidence type="ECO:0000256" key="5">
    <source>
        <dbReference type="SAM" id="MobiDB-lite"/>
    </source>
</evidence>
<organism evidence="8">
    <name type="scientific">Phallusia mammillata</name>
    <dbReference type="NCBI Taxonomy" id="59560"/>
    <lineage>
        <taxon>Eukaryota</taxon>
        <taxon>Metazoa</taxon>
        <taxon>Chordata</taxon>
        <taxon>Tunicata</taxon>
        <taxon>Ascidiacea</taxon>
        <taxon>Phlebobranchia</taxon>
        <taxon>Ascidiidae</taxon>
        <taxon>Phallusia</taxon>
    </lineage>
</organism>
<dbReference type="SUPFAM" id="SSF49562">
    <property type="entry name" value="C2 domain (Calcium/lipid-binding domain, CaLB)"/>
    <property type="match status" value="2"/>
</dbReference>
<dbReference type="Pfam" id="PF00168">
    <property type="entry name" value="C2"/>
    <property type="match status" value="2"/>
</dbReference>
<reference evidence="8" key="1">
    <citation type="submission" date="2020-04" db="EMBL/GenBank/DDBJ databases">
        <authorList>
            <person name="Neveu A P."/>
        </authorList>
    </citation>
    <scope>NUCLEOTIDE SEQUENCE</scope>
    <source>
        <tissue evidence="8">Whole embryo</tissue>
    </source>
</reference>
<evidence type="ECO:0000313" key="8">
    <source>
        <dbReference type="EMBL" id="CAB3243795.1"/>
    </source>
</evidence>
<feature type="domain" description="C2" evidence="6">
    <location>
        <begin position="391"/>
        <end position="531"/>
    </location>
</feature>
<evidence type="ECO:0000259" key="6">
    <source>
        <dbReference type="PROSITE" id="PS50004"/>
    </source>
</evidence>
<dbReference type="GO" id="GO:0031267">
    <property type="term" value="F:small GTPase binding"/>
    <property type="evidence" value="ECO:0007669"/>
    <property type="project" value="InterPro"/>
</dbReference>
<feature type="compositionally biased region" description="Acidic residues" evidence="5">
    <location>
        <begin position="138"/>
        <end position="149"/>
    </location>
</feature>
<keyword evidence="4" id="KW-0175">Coiled coil</keyword>
<dbReference type="PANTHER" id="PTHR45716">
    <property type="entry name" value="BITESIZE, ISOFORM I"/>
    <property type="match status" value="1"/>
</dbReference>
<accession>A0A6F9DCR7</accession>
<dbReference type="GO" id="GO:0005886">
    <property type="term" value="C:plasma membrane"/>
    <property type="evidence" value="ECO:0007669"/>
    <property type="project" value="TreeGrafter"/>
</dbReference>
<dbReference type="GO" id="GO:0042043">
    <property type="term" value="F:neurexin family protein binding"/>
    <property type="evidence" value="ECO:0007669"/>
    <property type="project" value="TreeGrafter"/>
</dbReference>
<keyword evidence="2" id="KW-0677">Repeat</keyword>
<dbReference type="PROSITE" id="PS50916">
    <property type="entry name" value="RABBD"/>
    <property type="match status" value="1"/>
</dbReference>